<feature type="domain" description="HTH hxlR-type" evidence="4">
    <location>
        <begin position="9"/>
        <end position="109"/>
    </location>
</feature>
<keyword evidence="2" id="KW-0238">DNA-binding</keyword>
<name>A0ABM9CHB3_9BACL</name>
<keyword evidence="6" id="KW-1185">Reference proteome</keyword>
<dbReference type="Pfam" id="PF01638">
    <property type="entry name" value="HxlR"/>
    <property type="match status" value="1"/>
</dbReference>
<evidence type="ECO:0000259" key="4">
    <source>
        <dbReference type="PROSITE" id="PS51118"/>
    </source>
</evidence>
<dbReference type="PANTHER" id="PTHR33204:SF37">
    <property type="entry name" value="HTH-TYPE TRANSCRIPTIONAL REGULATOR YODB"/>
    <property type="match status" value="1"/>
</dbReference>
<protein>
    <recommendedName>
        <fullName evidence="4">HTH hxlR-type domain-containing protein</fullName>
    </recommendedName>
</protein>
<keyword evidence="1" id="KW-0805">Transcription regulation</keyword>
<evidence type="ECO:0000256" key="2">
    <source>
        <dbReference type="ARBA" id="ARBA00023125"/>
    </source>
</evidence>
<gene>
    <name evidence="5" type="ORF">PAECIP111893_03536</name>
</gene>
<dbReference type="SUPFAM" id="SSF46785">
    <property type="entry name" value="Winged helix' DNA-binding domain"/>
    <property type="match status" value="1"/>
</dbReference>
<proteinExistence type="predicted"/>
<organism evidence="5 6">
    <name type="scientific">Paenibacillus plantiphilus</name>
    <dbReference type="NCBI Taxonomy" id="2905650"/>
    <lineage>
        <taxon>Bacteria</taxon>
        <taxon>Bacillati</taxon>
        <taxon>Bacillota</taxon>
        <taxon>Bacilli</taxon>
        <taxon>Bacillales</taxon>
        <taxon>Paenibacillaceae</taxon>
        <taxon>Paenibacillus</taxon>
    </lineage>
</organism>
<dbReference type="Gene3D" id="1.10.10.10">
    <property type="entry name" value="Winged helix-like DNA-binding domain superfamily/Winged helix DNA-binding domain"/>
    <property type="match status" value="1"/>
</dbReference>
<comment type="caution">
    <text evidence="5">The sequence shown here is derived from an EMBL/GenBank/DDBJ whole genome shotgun (WGS) entry which is preliminary data.</text>
</comment>
<dbReference type="PANTHER" id="PTHR33204">
    <property type="entry name" value="TRANSCRIPTIONAL REGULATOR, MARR FAMILY"/>
    <property type="match status" value="1"/>
</dbReference>
<dbReference type="Proteomes" id="UP000838686">
    <property type="component" value="Unassembled WGS sequence"/>
</dbReference>
<sequence>MEDFKEGICSLHVMKVLNIFGGKWSFLVITQLFTGTKRYNELQRQLNHVSSKALSDTLRHLLKNEIISRQVYPTIPVTVEYALTQRGIDFRNVMIEMSTWGQKWLDDPLVPSNDDHVDKQQ</sequence>
<evidence type="ECO:0000313" key="6">
    <source>
        <dbReference type="Proteomes" id="UP000838686"/>
    </source>
</evidence>
<evidence type="ECO:0000256" key="3">
    <source>
        <dbReference type="ARBA" id="ARBA00023163"/>
    </source>
</evidence>
<dbReference type="InterPro" id="IPR002577">
    <property type="entry name" value="HTH_HxlR"/>
</dbReference>
<accession>A0ABM9CHB3</accession>
<dbReference type="InterPro" id="IPR036390">
    <property type="entry name" value="WH_DNA-bd_sf"/>
</dbReference>
<dbReference type="EMBL" id="CAKMMF010000020">
    <property type="protein sequence ID" value="CAH1212434.1"/>
    <property type="molecule type" value="Genomic_DNA"/>
</dbReference>
<dbReference type="PROSITE" id="PS51118">
    <property type="entry name" value="HTH_HXLR"/>
    <property type="match status" value="1"/>
</dbReference>
<evidence type="ECO:0000313" key="5">
    <source>
        <dbReference type="EMBL" id="CAH1212434.1"/>
    </source>
</evidence>
<evidence type="ECO:0000256" key="1">
    <source>
        <dbReference type="ARBA" id="ARBA00023015"/>
    </source>
</evidence>
<dbReference type="RefSeq" id="WP_236343897.1">
    <property type="nucleotide sequence ID" value="NZ_CAKMMF010000020.1"/>
</dbReference>
<reference evidence="5" key="1">
    <citation type="submission" date="2022-01" db="EMBL/GenBank/DDBJ databases">
        <authorList>
            <person name="Criscuolo A."/>
        </authorList>
    </citation>
    <scope>NUCLEOTIDE SEQUENCE</scope>
    <source>
        <strain evidence="5">CIP111893</strain>
    </source>
</reference>
<keyword evidence="3" id="KW-0804">Transcription</keyword>
<dbReference type="InterPro" id="IPR036388">
    <property type="entry name" value="WH-like_DNA-bd_sf"/>
</dbReference>